<dbReference type="RefSeq" id="WP_381537969.1">
    <property type="nucleotide sequence ID" value="NZ_JBHUGI010000027.1"/>
</dbReference>
<keyword evidence="16" id="KW-1185">Reference proteome</keyword>
<protein>
    <recommendedName>
        <fullName evidence="5">Imidazole glycerol phosphate synthase subunit HisF</fullName>
        <ecNumber evidence="4">4.3.2.10</ecNumber>
    </recommendedName>
    <alternativeName>
        <fullName evidence="10">IGP synthase cyclase subunit</fullName>
    </alternativeName>
    <alternativeName>
        <fullName evidence="11">IGP synthase subunit HisF</fullName>
    </alternativeName>
    <alternativeName>
        <fullName evidence="12">ImGP synthase subunit HisF</fullName>
    </alternativeName>
</protein>
<dbReference type="Proteomes" id="UP001597218">
    <property type="component" value="Unassembled WGS sequence"/>
</dbReference>
<accession>A0ABW4SG77</accession>
<dbReference type="InterPro" id="IPR050064">
    <property type="entry name" value="IGPS_HisA/HisF"/>
</dbReference>
<dbReference type="EC" id="4.3.2.10" evidence="4"/>
<dbReference type="CDD" id="cd04731">
    <property type="entry name" value="HisF"/>
    <property type="match status" value="1"/>
</dbReference>
<sequence length="240" mass="26002">MDIDKGKVVKGQKFLNVKEVADPFELAKKYVKDGADELVFYDITATTENRGLMFDLIEKIAKEVPIPFTVGGGIRTLDDIQNLLDIGADKVSINSIAIKDPSFIQSAAEKFGSERIILSMDVQKVGESKWSIFVKGGTVDTGMDAIEWAVRGEQLGAGELVVNSIDGDGEKDGYDLELTRTIAEAVRIPIIASGGAGTMEHFQAVLTEGKASSALAASVFHFEEINIAELKSFLNKENNK</sequence>
<keyword evidence="7 14" id="KW-0368">Histidine biosynthesis</keyword>
<evidence type="ECO:0000256" key="2">
    <source>
        <dbReference type="ARBA" id="ARBA00009667"/>
    </source>
</evidence>
<gene>
    <name evidence="15" type="primary">hisF</name>
    <name evidence="15" type="ORF">ACFSFY_10065</name>
</gene>
<name>A0ABW4SG77_9BACL</name>
<comment type="pathway">
    <text evidence="1">Amino-acid biosynthesis; L-histidine biosynthesis; L-histidine from 5-phospho-alpha-D-ribose 1-diphosphate: step 5/9.</text>
</comment>
<comment type="catalytic activity">
    <reaction evidence="13">
        <text>5-[(5-phospho-1-deoxy-D-ribulos-1-ylimino)methylamino]-1-(5-phospho-beta-D-ribosyl)imidazole-4-carboxamide + L-glutamine = D-erythro-1-(imidazol-4-yl)glycerol 3-phosphate + 5-amino-1-(5-phospho-beta-D-ribosyl)imidazole-4-carboxamide + L-glutamate + H(+)</text>
        <dbReference type="Rhea" id="RHEA:24793"/>
        <dbReference type="ChEBI" id="CHEBI:15378"/>
        <dbReference type="ChEBI" id="CHEBI:29985"/>
        <dbReference type="ChEBI" id="CHEBI:58278"/>
        <dbReference type="ChEBI" id="CHEBI:58359"/>
        <dbReference type="ChEBI" id="CHEBI:58475"/>
        <dbReference type="ChEBI" id="CHEBI:58525"/>
        <dbReference type="EC" id="4.3.2.10"/>
    </reaction>
</comment>
<keyword evidence="8 15" id="KW-0456">Lyase</keyword>
<keyword evidence="6 14" id="KW-0028">Amino-acid biosynthesis</keyword>
<evidence type="ECO:0000256" key="6">
    <source>
        <dbReference type="ARBA" id="ARBA00022605"/>
    </source>
</evidence>
<evidence type="ECO:0000256" key="7">
    <source>
        <dbReference type="ARBA" id="ARBA00023102"/>
    </source>
</evidence>
<dbReference type="PANTHER" id="PTHR21235">
    <property type="entry name" value="IMIDAZOLE GLYCEROL PHOSPHATE SYNTHASE SUBUNIT HISF/H IGP SYNTHASE SUBUNIT HISF/H"/>
    <property type="match status" value="1"/>
</dbReference>
<dbReference type="InterPro" id="IPR013785">
    <property type="entry name" value="Aldolase_TIM"/>
</dbReference>
<proteinExistence type="inferred from homology"/>
<evidence type="ECO:0000256" key="4">
    <source>
        <dbReference type="ARBA" id="ARBA00012809"/>
    </source>
</evidence>
<dbReference type="InterPro" id="IPR004651">
    <property type="entry name" value="HisF"/>
</dbReference>
<evidence type="ECO:0000256" key="8">
    <source>
        <dbReference type="ARBA" id="ARBA00023239"/>
    </source>
</evidence>
<evidence type="ECO:0000313" key="15">
    <source>
        <dbReference type="EMBL" id="MFD1928396.1"/>
    </source>
</evidence>
<dbReference type="GO" id="GO:0016829">
    <property type="term" value="F:lyase activity"/>
    <property type="evidence" value="ECO:0007669"/>
    <property type="project" value="UniProtKB-KW"/>
</dbReference>
<dbReference type="InterPro" id="IPR006062">
    <property type="entry name" value="His_biosynth"/>
</dbReference>
<evidence type="ECO:0000313" key="16">
    <source>
        <dbReference type="Proteomes" id="UP001597218"/>
    </source>
</evidence>
<dbReference type="NCBIfam" id="TIGR00735">
    <property type="entry name" value="hisF"/>
    <property type="match status" value="1"/>
</dbReference>
<dbReference type="Gene3D" id="3.20.20.70">
    <property type="entry name" value="Aldolase class I"/>
    <property type="match status" value="1"/>
</dbReference>
<organism evidence="15 16">
    <name type="scientific">Sporosarcina siberiensis</name>
    <dbReference type="NCBI Taxonomy" id="1365606"/>
    <lineage>
        <taxon>Bacteria</taxon>
        <taxon>Bacillati</taxon>
        <taxon>Bacillota</taxon>
        <taxon>Bacilli</taxon>
        <taxon>Bacillales</taxon>
        <taxon>Caryophanaceae</taxon>
        <taxon>Sporosarcina</taxon>
    </lineage>
</organism>
<dbReference type="InterPro" id="IPR011060">
    <property type="entry name" value="RibuloseP-bd_barrel"/>
</dbReference>
<evidence type="ECO:0000256" key="13">
    <source>
        <dbReference type="ARBA" id="ARBA00047838"/>
    </source>
</evidence>
<evidence type="ECO:0000256" key="12">
    <source>
        <dbReference type="ARBA" id="ARBA00032401"/>
    </source>
</evidence>
<evidence type="ECO:0000256" key="14">
    <source>
        <dbReference type="RuleBase" id="RU003657"/>
    </source>
</evidence>
<reference evidence="16" key="1">
    <citation type="journal article" date="2019" name="Int. J. Syst. Evol. Microbiol.">
        <title>The Global Catalogue of Microorganisms (GCM) 10K type strain sequencing project: providing services to taxonomists for standard genome sequencing and annotation.</title>
        <authorList>
            <consortium name="The Broad Institute Genomics Platform"/>
            <consortium name="The Broad Institute Genome Sequencing Center for Infectious Disease"/>
            <person name="Wu L."/>
            <person name="Ma J."/>
        </authorList>
    </citation>
    <scope>NUCLEOTIDE SEQUENCE [LARGE SCALE GENOMIC DNA]</scope>
    <source>
        <strain evidence="16">CGMCC 4.7177</strain>
    </source>
</reference>
<comment type="function">
    <text evidence="9">IGPS catalyzes the conversion of PRFAR and glutamine to IGP, AICAR and glutamate. The HisF subunit catalyzes the cyclization activity that produces IGP and AICAR from PRFAR using the ammonia provided by the HisH subunit.</text>
</comment>
<evidence type="ECO:0000256" key="11">
    <source>
        <dbReference type="ARBA" id="ARBA00031409"/>
    </source>
</evidence>
<comment type="caution">
    <text evidence="15">The sequence shown here is derived from an EMBL/GenBank/DDBJ whole genome shotgun (WGS) entry which is preliminary data.</text>
</comment>
<dbReference type="PANTHER" id="PTHR21235:SF2">
    <property type="entry name" value="IMIDAZOLE GLYCEROL PHOSPHATE SYNTHASE HISHF"/>
    <property type="match status" value="1"/>
</dbReference>
<evidence type="ECO:0000256" key="10">
    <source>
        <dbReference type="ARBA" id="ARBA00030264"/>
    </source>
</evidence>
<dbReference type="EMBL" id="JBHUGI010000027">
    <property type="protein sequence ID" value="MFD1928396.1"/>
    <property type="molecule type" value="Genomic_DNA"/>
</dbReference>
<evidence type="ECO:0000256" key="5">
    <source>
        <dbReference type="ARBA" id="ARBA00016318"/>
    </source>
</evidence>
<evidence type="ECO:0000256" key="9">
    <source>
        <dbReference type="ARBA" id="ARBA00025475"/>
    </source>
</evidence>
<comment type="subunit">
    <text evidence="3">Heterodimer of HisH and HisF.</text>
</comment>
<comment type="similarity">
    <text evidence="2 14">Belongs to the HisA/HisF family.</text>
</comment>
<dbReference type="SUPFAM" id="SSF51366">
    <property type="entry name" value="Ribulose-phoshate binding barrel"/>
    <property type="match status" value="1"/>
</dbReference>
<dbReference type="Pfam" id="PF00977">
    <property type="entry name" value="His_biosynth"/>
    <property type="match status" value="1"/>
</dbReference>
<evidence type="ECO:0000256" key="1">
    <source>
        <dbReference type="ARBA" id="ARBA00005091"/>
    </source>
</evidence>
<evidence type="ECO:0000256" key="3">
    <source>
        <dbReference type="ARBA" id="ARBA00011152"/>
    </source>
</evidence>